<organism evidence="3 4">
    <name type="scientific">Callosobruchus maculatus</name>
    <name type="common">Southern cowpea weevil</name>
    <name type="synonym">Pulse bruchid</name>
    <dbReference type="NCBI Taxonomy" id="64391"/>
    <lineage>
        <taxon>Eukaryota</taxon>
        <taxon>Metazoa</taxon>
        <taxon>Ecdysozoa</taxon>
        <taxon>Arthropoda</taxon>
        <taxon>Hexapoda</taxon>
        <taxon>Insecta</taxon>
        <taxon>Pterygota</taxon>
        <taxon>Neoptera</taxon>
        <taxon>Endopterygota</taxon>
        <taxon>Coleoptera</taxon>
        <taxon>Polyphaga</taxon>
        <taxon>Cucujiformia</taxon>
        <taxon>Chrysomeloidea</taxon>
        <taxon>Chrysomelidae</taxon>
        <taxon>Bruchinae</taxon>
        <taxon>Bruchini</taxon>
        <taxon>Callosobruchus</taxon>
    </lineage>
</organism>
<keyword evidence="1" id="KW-0238">DNA-binding</keyword>
<feature type="domain" description="ParB-like N-terminal" evidence="2">
    <location>
        <begin position="265"/>
        <end position="352"/>
    </location>
</feature>
<dbReference type="InterPro" id="IPR004437">
    <property type="entry name" value="ParB/RepB/Spo0J"/>
</dbReference>
<feature type="non-terminal residue" evidence="3">
    <location>
        <position position="526"/>
    </location>
</feature>
<dbReference type="InterPro" id="IPR025669">
    <property type="entry name" value="AAA_dom"/>
</dbReference>
<evidence type="ECO:0000313" key="3">
    <source>
        <dbReference type="EMBL" id="VEN54558.1"/>
    </source>
</evidence>
<dbReference type="PANTHER" id="PTHR38973">
    <property type="entry name" value="PLASMID PARTITIONING CONTROL PROTEIN-RELATED"/>
    <property type="match status" value="1"/>
</dbReference>
<dbReference type="Proteomes" id="UP000410492">
    <property type="component" value="Unassembled WGS sequence"/>
</dbReference>
<dbReference type="InterPro" id="IPR027417">
    <property type="entry name" value="P-loop_NTPase"/>
</dbReference>
<evidence type="ECO:0000259" key="2">
    <source>
        <dbReference type="SMART" id="SM00470"/>
    </source>
</evidence>
<keyword evidence="4" id="KW-1185">Reference proteome</keyword>
<dbReference type="CDD" id="cd16394">
    <property type="entry name" value="sopB_N"/>
    <property type="match status" value="1"/>
</dbReference>
<accession>A0A653D318</accession>
<gene>
    <name evidence="3" type="ORF">CALMAC_LOCUS14006</name>
</gene>
<dbReference type="SUPFAM" id="SSF52540">
    <property type="entry name" value="P-loop containing nucleoside triphosphate hydrolases"/>
    <property type="match status" value="1"/>
</dbReference>
<dbReference type="Gene3D" id="1.10.10.2830">
    <property type="match status" value="1"/>
</dbReference>
<reference evidence="3 4" key="1">
    <citation type="submission" date="2019-01" db="EMBL/GenBank/DDBJ databases">
        <authorList>
            <person name="Sayadi A."/>
        </authorList>
    </citation>
    <scope>NUCLEOTIDE SEQUENCE [LARGE SCALE GENOMIC DNA]</scope>
</reference>
<dbReference type="AlphaFoldDB" id="A0A653D318"/>
<dbReference type="Gene3D" id="3.40.50.300">
    <property type="entry name" value="P-loop containing nucleotide triphosphate hydrolases"/>
    <property type="match status" value="1"/>
</dbReference>
<dbReference type="Pfam" id="PF08775">
    <property type="entry name" value="ParB"/>
    <property type="match status" value="1"/>
</dbReference>
<sequence length="526" mass="58688">MFLDHTHSIGSILETAAQAMLNDVDTETLRKDVIRPTIIPGVDVIPASIDDGFVASAWKELVDENLPGVNQYEVLRKVIIDRVADDYDFILIDTGPHLDPFLLNGLAASDLILTPTPPAQVDFHSTLKYLTRLPEMLETLEQEGIEPRLSASIGFMSKMTGKPDHQVSHSLAREVYTSNILDSALPRLDGFERCGETFDTIISANPASYPGSNDALKKARTEAEHFTKAVFDRIDLDNQGGEKVFTLKSGKQAKFTLKTIVSDEIEQKTFVDPAVNGRDQRNVTPESVSDITRTITLQQFFPAIGRAVGERIEVLDGSRRRAACIFSGSNFEILVTEDEISLEDARQLAKDIQTAREHTLREIGQRYQLMHENGMTKDEIARTEGVSPASVTRAFQAASVPAEMVALFPVINELSLADYQLLLKLSEELNNKGVPLPELIAKVQEDITAAEVESITKSLILDSFRRHTKQLNPRPVKTVQTEKLREFEDKKQFARKKTDTSKRLVTYEFARLPVSVQAELDKAIKQ</sequence>
<dbReference type="InterPro" id="IPR014884">
    <property type="entry name" value="ParB_fam_C"/>
</dbReference>
<proteinExistence type="predicted"/>
<dbReference type="GO" id="GO:0003677">
    <property type="term" value="F:DNA binding"/>
    <property type="evidence" value="ECO:0007669"/>
    <property type="project" value="UniProtKB-KW"/>
</dbReference>
<evidence type="ECO:0000313" key="4">
    <source>
        <dbReference type="Proteomes" id="UP000410492"/>
    </source>
</evidence>
<dbReference type="SUPFAM" id="SSF109709">
    <property type="entry name" value="KorB DNA-binding domain-like"/>
    <property type="match status" value="1"/>
</dbReference>
<dbReference type="SMART" id="SM00470">
    <property type="entry name" value="ParB"/>
    <property type="match status" value="1"/>
</dbReference>
<dbReference type="InterPro" id="IPR003115">
    <property type="entry name" value="ParB_N"/>
</dbReference>
<name>A0A653D318_CALMS</name>
<dbReference type="CDD" id="cd02042">
    <property type="entry name" value="ParAB_family"/>
    <property type="match status" value="1"/>
</dbReference>
<dbReference type="NCBIfam" id="TIGR00180">
    <property type="entry name" value="parB_part"/>
    <property type="match status" value="1"/>
</dbReference>
<dbReference type="Pfam" id="PF13614">
    <property type="entry name" value="AAA_31"/>
    <property type="match status" value="1"/>
</dbReference>
<dbReference type="PANTHER" id="PTHR38973:SF1">
    <property type="entry name" value="PLASMID PARTITION PROTEIN B"/>
    <property type="match status" value="1"/>
</dbReference>
<protein>
    <recommendedName>
        <fullName evidence="2">ParB-like N-terminal domain-containing protein</fullName>
    </recommendedName>
</protein>
<evidence type="ECO:0000256" key="1">
    <source>
        <dbReference type="ARBA" id="ARBA00023125"/>
    </source>
</evidence>
<dbReference type="EMBL" id="CAACVG010009938">
    <property type="protein sequence ID" value="VEN54558.1"/>
    <property type="molecule type" value="Genomic_DNA"/>
</dbReference>